<proteinExistence type="predicted"/>
<feature type="compositionally biased region" description="Polar residues" evidence="1">
    <location>
        <begin position="470"/>
        <end position="483"/>
    </location>
</feature>
<dbReference type="STRING" id="576137.A0A1L7WTD9"/>
<feature type="compositionally biased region" description="Acidic residues" evidence="1">
    <location>
        <begin position="435"/>
        <end position="457"/>
    </location>
</feature>
<dbReference type="AlphaFoldDB" id="A0A1L7WTD9"/>
<organism evidence="2 3">
    <name type="scientific">Phialocephala subalpina</name>
    <dbReference type="NCBI Taxonomy" id="576137"/>
    <lineage>
        <taxon>Eukaryota</taxon>
        <taxon>Fungi</taxon>
        <taxon>Dikarya</taxon>
        <taxon>Ascomycota</taxon>
        <taxon>Pezizomycotina</taxon>
        <taxon>Leotiomycetes</taxon>
        <taxon>Helotiales</taxon>
        <taxon>Mollisiaceae</taxon>
        <taxon>Phialocephala</taxon>
        <taxon>Phialocephala fortinii species complex</taxon>
    </lineage>
</organism>
<dbReference type="OrthoDB" id="4179303at2759"/>
<reference evidence="2 3" key="1">
    <citation type="submission" date="2016-03" db="EMBL/GenBank/DDBJ databases">
        <authorList>
            <person name="Ploux O."/>
        </authorList>
    </citation>
    <scope>NUCLEOTIDE SEQUENCE [LARGE SCALE GENOMIC DNA]</scope>
    <source>
        <strain evidence="2 3">UAMH 11012</strain>
    </source>
</reference>
<accession>A0A1L7WTD9</accession>
<dbReference type="EMBL" id="FJOG01000007">
    <property type="protein sequence ID" value="CZR56044.1"/>
    <property type="molecule type" value="Genomic_DNA"/>
</dbReference>
<feature type="region of interest" description="Disordered" evidence="1">
    <location>
        <begin position="423"/>
        <end position="536"/>
    </location>
</feature>
<sequence length="585" mass="67551">MISRLNDDDLATIIGHLNPQSEKLLPPENRASLSVESFATGPPQALLDSGDIEKLTRVCRRFKRLGQHRLFRRISVRFSSPGFEILRNIADRPRLAIGVLKFSYMIPRFYSQDRSRFEALLQQFNEPYPSTILQQIERGRNQQAQGFPRTSDSHPLIRRTMAKAEDQRTIINTDSDKNSLLYALSRFEKLGQVRLMRVEDQVDRGWDGFLKRYPQYLDEFKAEDWAQSCEHAASTLSHALLISHNDRPTRFSSRFMDVSSPLVITPTLRTTISRLAPRLRSLDLEFVDVHDEERVLELSELFGAVFRATKQLQCVHVGFRHRVSAPLSLIFHDLYFEEIKHIGLHMWHLDSDELIKLLWRHRSTLRSIRLRHISLKQTLDEKNWEKVLRFIRSTVPNLKWVSLRGIGYDPSLSATTHGMGGLHFAPGIQPYQHMEDDDDSDEGDWPPTEDSDDDADEVAGIQHHEESDNGYANHQHTTDQTEGSVADTEEEEEEDDEHDSDLEEENHDLHFGDSFSADNSILANYPRPPAEQNTTSTTLQCECGNGKYGWYDLDDNGISVVKEQWKEWQKWTVKRCAKHDPRDAV</sequence>
<evidence type="ECO:0000313" key="2">
    <source>
        <dbReference type="EMBL" id="CZR56044.1"/>
    </source>
</evidence>
<gene>
    <name evidence="2" type="ORF">PAC_05932</name>
</gene>
<protein>
    <submittedName>
        <fullName evidence="2">Uncharacterized protein</fullName>
    </submittedName>
</protein>
<evidence type="ECO:0000313" key="3">
    <source>
        <dbReference type="Proteomes" id="UP000184330"/>
    </source>
</evidence>
<dbReference type="Proteomes" id="UP000184330">
    <property type="component" value="Unassembled WGS sequence"/>
</dbReference>
<evidence type="ECO:0000256" key="1">
    <source>
        <dbReference type="SAM" id="MobiDB-lite"/>
    </source>
</evidence>
<feature type="compositionally biased region" description="Acidic residues" evidence="1">
    <location>
        <begin position="487"/>
        <end position="506"/>
    </location>
</feature>
<name>A0A1L7WTD9_9HELO</name>
<keyword evidence="3" id="KW-1185">Reference proteome</keyword>